<organism evidence="1 2">
    <name type="scientific">Glutamicibacter uratoxydans</name>
    <name type="common">Arthrobacter uratoxydans</name>
    <dbReference type="NCBI Taxonomy" id="43667"/>
    <lineage>
        <taxon>Bacteria</taxon>
        <taxon>Bacillati</taxon>
        <taxon>Actinomycetota</taxon>
        <taxon>Actinomycetes</taxon>
        <taxon>Micrococcales</taxon>
        <taxon>Micrococcaceae</taxon>
        <taxon>Glutamicibacter</taxon>
    </lineage>
</organism>
<dbReference type="RefSeq" id="WP_218024604.1">
    <property type="nucleotide sequence ID" value="NZ_BAAAJL010000007.1"/>
</dbReference>
<evidence type="ECO:0000313" key="1">
    <source>
        <dbReference type="EMBL" id="GED04477.1"/>
    </source>
</evidence>
<sequence length="105" mass="11512">MAVPIKYRKMPVEVEAMQWDGTALGGLEVVQWMALNDAMATYMAAQPEGESDGFTIPGCPAQIYLETLEGTMAATEGDYIIRGVAGEFYPCNPDIFHKTYELVNA</sequence>
<evidence type="ECO:0000313" key="2">
    <source>
        <dbReference type="Proteomes" id="UP000316612"/>
    </source>
</evidence>
<dbReference type="EMBL" id="BJNY01000001">
    <property type="protein sequence ID" value="GED04477.1"/>
    <property type="molecule type" value="Genomic_DNA"/>
</dbReference>
<name>A0A4Y4DIM6_GLUUR</name>
<protein>
    <recommendedName>
        <fullName evidence="3">Phage protein</fullName>
    </recommendedName>
</protein>
<proteinExistence type="predicted"/>
<dbReference type="AlphaFoldDB" id="A0A4Y4DIM6"/>
<accession>A0A4Y4DIM6</accession>
<reference evidence="1 2" key="1">
    <citation type="submission" date="2019-06" db="EMBL/GenBank/DDBJ databases">
        <title>Whole genome shotgun sequence of Glutamicibacter uratoxydans NBRC 15515.</title>
        <authorList>
            <person name="Hosoyama A."/>
            <person name="Uohara A."/>
            <person name="Ohji S."/>
            <person name="Ichikawa N."/>
        </authorList>
    </citation>
    <scope>NUCLEOTIDE SEQUENCE [LARGE SCALE GENOMIC DNA]</scope>
    <source>
        <strain evidence="1 2">NBRC 15515</strain>
    </source>
</reference>
<dbReference type="Proteomes" id="UP000316612">
    <property type="component" value="Unassembled WGS sequence"/>
</dbReference>
<keyword evidence="2" id="KW-1185">Reference proteome</keyword>
<evidence type="ECO:0008006" key="3">
    <source>
        <dbReference type="Google" id="ProtNLM"/>
    </source>
</evidence>
<comment type="caution">
    <text evidence="1">The sequence shown here is derived from an EMBL/GenBank/DDBJ whole genome shotgun (WGS) entry which is preliminary data.</text>
</comment>
<gene>
    <name evidence="1" type="ORF">AUR04nite_00090</name>
</gene>